<feature type="region of interest" description="Disordered" evidence="1">
    <location>
        <begin position="82"/>
        <end position="105"/>
    </location>
</feature>
<feature type="non-terminal residue" evidence="2">
    <location>
        <position position="1"/>
    </location>
</feature>
<proteinExistence type="predicted"/>
<comment type="caution">
    <text evidence="2">The sequence shown here is derived from an EMBL/GenBank/DDBJ whole genome shotgun (WGS) entry which is preliminary data.</text>
</comment>
<organism evidence="2 3">
    <name type="scientific">Adineta ricciae</name>
    <name type="common">Rotifer</name>
    <dbReference type="NCBI Taxonomy" id="249248"/>
    <lineage>
        <taxon>Eukaryota</taxon>
        <taxon>Metazoa</taxon>
        <taxon>Spiralia</taxon>
        <taxon>Gnathifera</taxon>
        <taxon>Rotifera</taxon>
        <taxon>Eurotatoria</taxon>
        <taxon>Bdelloidea</taxon>
        <taxon>Adinetida</taxon>
        <taxon>Adinetidae</taxon>
        <taxon>Adineta</taxon>
    </lineage>
</organism>
<feature type="compositionally biased region" description="Polar residues" evidence="1">
    <location>
        <begin position="93"/>
        <end position="105"/>
    </location>
</feature>
<dbReference type="AlphaFoldDB" id="A0A814YEU0"/>
<evidence type="ECO:0000313" key="3">
    <source>
        <dbReference type="Proteomes" id="UP000663828"/>
    </source>
</evidence>
<keyword evidence="3" id="KW-1185">Reference proteome</keyword>
<protein>
    <submittedName>
        <fullName evidence="2">Uncharacterized protein</fullName>
    </submittedName>
</protein>
<dbReference type="EMBL" id="CAJNOR010001970">
    <property type="protein sequence ID" value="CAF1228252.1"/>
    <property type="molecule type" value="Genomic_DNA"/>
</dbReference>
<feature type="compositionally biased region" description="Basic and acidic residues" evidence="1">
    <location>
        <begin position="23"/>
        <end position="35"/>
    </location>
</feature>
<feature type="region of interest" description="Disordered" evidence="1">
    <location>
        <begin position="1"/>
        <end position="35"/>
    </location>
</feature>
<evidence type="ECO:0000256" key="1">
    <source>
        <dbReference type="SAM" id="MobiDB-lite"/>
    </source>
</evidence>
<reference evidence="2" key="1">
    <citation type="submission" date="2021-02" db="EMBL/GenBank/DDBJ databases">
        <authorList>
            <person name="Nowell W R."/>
        </authorList>
    </citation>
    <scope>NUCLEOTIDE SEQUENCE</scope>
</reference>
<gene>
    <name evidence="2" type="ORF">XAT740_LOCUS25081</name>
</gene>
<name>A0A814YEU0_ADIRI</name>
<evidence type="ECO:0000313" key="2">
    <source>
        <dbReference type="EMBL" id="CAF1228252.1"/>
    </source>
</evidence>
<dbReference type="Proteomes" id="UP000663828">
    <property type="component" value="Unassembled WGS sequence"/>
</dbReference>
<sequence>MKRLYPSLDSLADQPAATNYRQTDSHRQSSESIDGFHDCSKDLSVDTPTLNTRDPSSDHCPLCNQTFENLAEHVQKCLAEDDRKNDERRGATSIPQNDVQSASASSKKSTRDCIWCFKAVPEKDYAAHVQTCIPQSPDDLDMQTSNERMMKDSCLNCASTINSKDGTAFIIPCPSRHVY</sequence>
<accession>A0A814YEU0</accession>